<comment type="caution">
    <text evidence="2">The sequence shown here is derived from an EMBL/GenBank/DDBJ whole genome shotgun (WGS) entry which is preliminary data.</text>
</comment>
<evidence type="ECO:0000313" key="3">
    <source>
        <dbReference type="Proteomes" id="UP000177458"/>
    </source>
</evidence>
<protein>
    <recommendedName>
        <fullName evidence="4">Prepilin-type N-terminal cleavage/methylation domain-containing protein</fullName>
    </recommendedName>
</protein>
<feature type="transmembrane region" description="Helical" evidence="1">
    <location>
        <begin position="21"/>
        <end position="43"/>
    </location>
</feature>
<gene>
    <name evidence="2" type="ORF">A3A69_02310</name>
</gene>
<evidence type="ECO:0000256" key="1">
    <source>
        <dbReference type="SAM" id="Phobius"/>
    </source>
</evidence>
<organism evidence="2 3">
    <name type="scientific">candidate division WWE3 bacterium RIFCSPLOWO2_01_FULL_37_15</name>
    <dbReference type="NCBI Taxonomy" id="1802622"/>
    <lineage>
        <taxon>Bacteria</taxon>
        <taxon>Katanobacteria</taxon>
    </lineage>
</organism>
<sequence length="183" mass="20590">MKKTKIFNLKRKKIIGEGFTLIELILYIGLIAIFLSGMIFFTWNIILGGTKSNIQLLVNQNIRFASKRISYEIRNSSSINSLTTNDLCLASLDTMRNPTRIYTSGNELRIAWGGGSTNCTGMINDQQLTSSGLVISDILFTDRSTIGTSQNVEYTLMVSSSSDRQEWQHSQVYTETVEIRVDQ</sequence>
<reference evidence="2 3" key="1">
    <citation type="journal article" date="2016" name="Nat. Commun.">
        <title>Thousands of microbial genomes shed light on interconnected biogeochemical processes in an aquifer system.</title>
        <authorList>
            <person name="Anantharaman K."/>
            <person name="Brown C.T."/>
            <person name="Hug L.A."/>
            <person name="Sharon I."/>
            <person name="Castelle C.J."/>
            <person name="Probst A.J."/>
            <person name="Thomas B.C."/>
            <person name="Singh A."/>
            <person name="Wilkins M.J."/>
            <person name="Karaoz U."/>
            <person name="Brodie E.L."/>
            <person name="Williams K.H."/>
            <person name="Hubbard S.S."/>
            <person name="Banfield J.F."/>
        </authorList>
    </citation>
    <scope>NUCLEOTIDE SEQUENCE [LARGE SCALE GENOMIC DNA]</scope>
</reference>
<keyword evidence="1" id="KW-0812">Transmembrane</keyword>
<evidence type="ECO:0000313" key="2">
    <source>
        <dbReference type="EMBL" id="OGC49758.1"/>
    </source>
</evidence>
<accession>A0A1F4UXV2</accession>
<evidence type="ECO:0008006" key="4">
    <source>
        <dbReference type="Google" id="ProtNLM"/>
    </source>
</evidence>
<keyword evidence="1" id="KW-0472">Membrane</keyword>
<proteinExistence type="predicted"/>
<keyword evidence="1" id="KW-1133">Transmembrane helix</keyword>
<name>A0A1F4UXV2_UNCKA</name>
<dbReference type="AlphaFoldDB" id="A0A1F4UXV2"/>
<dbReference type="Proteomes" id="UP000177458">
    <property type="component" value="Unassembled WGS sequence"/>
</dbReference>
<dbReference type="EMBL" id="MEVF01000014">
    <property type="protein sequence ID" value="OGC49758.1"/>
    <property type="molecule type" value="Genomic_DNA"/>
</dbReference>